<evidence type="ECO:0000259" key="5">
    <source>
        <dbReference type="PROSITE" id="PS50977"/>
    </source>
</evidence>
<evidence type="ECO:0000256" key="2">
    <source>
        <dbReference type="ARBA" id="ARBA00023125"/>
    </source>
</evidence>
<dbReference type="InterPro" id="IPR009057">
    <property type="entry name" value="Homeodomain-like_sf"/>
</dbReference>
<dbReference type="Pfam" id="PF09860">
    <property type="entry name" value="DUF2087"/>
    <property type="match status" value="1"/>
</dbReference>
<organism evidence="6 7">
    <name type="scientific">candidate division WOR-3 bacterium</name>
    <dbReference type="NCBI Taxonomy" id="2052148"/>
    <lineage>
        <taxon>Bacteria</taxon>
        <taxon>Bacteria division WOR-3</taxon>
    </lineage>
</organism>
<evidence type="ECO:0000313" key="6">
    <source>
        <dbReference type="EMBL" id="MBD3365716.1"/>
    </source>
</evidence>
<comment type="caution">
    <text evidence="6">The sequence shown here is derived from an EMBL/GenBank/DDBJ whole genome shotgun (WGS) entry which is preliminary data.</text>
</comment>
<dbReference type="SUPFAM" id="SSF46689">
    <property type="entry name" value="Homeodomain-like"/>
    <property type="match status" value="1"/>
</dbReference>
<dbReference type="PANTHER" id="PTHR30055">
    <property type="entry name" value="HTH-TYPE TRANSCRIPTIONAL REGULATOR RUTR"/>
    <property type="match status" value="1"/>
</dbReference>
<feature type="DNA-binding region" description="H-T-H motif" evidence="4">
    <location>
        <begin position="160"/>
        <end position="179"/>
    </location>
</feature>
<evidence type="ECO:0000256" key="4">
    <source>
        <dbReference type="PROSITE-ProRule" id="PRU00335"/>
    </source>
</evidence>
<dbReference type="EMBL" id="WJKJ01000365">
    <property type="protein sequence ID" value="MBD3365716.1"/>
    <property type="molecule type" value="Genomic_DNA"/>
</dbReference>
<reference evidence="6" key="1">
    <citation type="submission" date="2019-11" db="EMBL/GenBank/DDBJ databases">
        <title>Microbial mats filling the niche in hypersaline microbial mats.</title>
        <authorList>
            <person name="Wong H.L."/>
            <person name="Macleod F.I."/>
            <person name="White R.A. III"/>
            <person name="Burns B.P."/>
        </authorList>
    </citation>
    <scope>NUCLEOTIDE SEQUENCE</scope>
    <source>
        <strain evidence="6">Bin_327</strain>
    </source>
</reference>
<dbReference type="SUPFAM" id="SSF48498">
    <property type="entry name" value="Tetracyclin repressor-like, C-terminal domain"/>
    <property type="match status" value="1"/>
</dbReference>
<dbReference type="Proteomes" id="UP000630660">
    <property type="component" value="Unassembled WGS sequence"/>
</dbReference>
<dbReference type="InterPro" id="IPR050109">
    <property type="entry name" value="HTH-type_TetR-like_transc_reg"/>
</dbReference>
<keyword evidence="3" id="KW-0804">Transcription</keyword>
<dbReference type="Pfam" id="PF00440">
    <property type="entry name" value="TetR_N"/>
    <property type="match status" value="1"/>
</dbReference>
<accession>A0A9D5KB64</accession>
<sequence length="329" mass="38230">MQQKFITKEEFSKRLIELFARGRISQYPRKRRDRHILLKSIVMTLSNGKDYNETEINDEIKSWLTRMHDPQGLDYVALRRYLVDEGYLDRSRNGSRYWIMEPGPSAQWFEQNVDEVEVFKVVSEAKEDYERTHRKRGEVRQKILDSATELFSKKGYEGASIREIADRAGVTVPNIYYYYNDKKGLYQATLTEGAASLLELLKKVDDPDATLRDRFLALARAKMKLARKKNATIELFTREWLDSSSPGLPPKLKSAMGQSVKYMEQIIAQAVQRGEIRPINPKLAVWHMFGLAFLQGGKFIAKFIKTKELTDDEIEDYVDLILKGLEKKD</sequence>
<dbReference type="InterPro" id="IPR001647">
    <property type="entry name" value="HTH_TetR"/>
</dbReference>
<dbReference type="PRINTS" id="PR00455">
    <property type="entry name" value="HTHTETR"/>
</dbReference>
<evidence type="ECO:0000313" key="7">
    <source>
        <dbReference type="Proteomes" id="UP000630660"/>
    </source>
</evidence>
<gene>
    <name evidence="6" type="ORF">GF359_10930</name>
</gene>
<dbReference type="Gene3D" id="1.10.10.60">
    <property type="entry name" value="Homeodomain-like"/>
    <property type="match status" value="1"/>
</dbReference>
<keyword evidence="2 4" id="KW-0238">DNA-binding</keyword>
<dbReference type="InterPro" id="IPR036271">
    <property type="entry name" value="Tet_transcr_reg_TetR-rel_C_sf"/>
</dbReference>
<dbReference type="AlphaFoldDB" id="A0A9D5KB64"/>
<dbReference type="GO" id="GO:0000976">
    <property type="term" value="F:transcription cis-regulatory region binding"/>
    <property type="evidence" value="ECO:0007669"/>
    <property type="project" value="TreeGrafter"/>
</dbReference>
<protein>
    <submittedName>
        <fullName evidence="6">DUF2087 domain-containing protein</fullName>
    </submittedName>
</protein>
<evidence type="ECO:0000256" key="1">
    <source>
        <dbReference type="ARBA" id="ARBA00023015"/>
    </source>
</evidence>
<dbReference type="Gene3D" id="1.10.357.10">
    <property type="entry name" value="Tetracycline Repressor, domain 2"/>
    <property type="match status" value="1"/>
</dbReference>
<proteinExistence type="predicted"/>
<name>A0A9D5KB64_UNCW3</name>
<evidence type="ECO:0000256" key="3">
    <source>
        <dbReference type="ARBA" id="ARBA00023163"/>
    </source>
</evidence>
<dbReference type="GO" id="GO:0003700">
    <property type="term" value="F:DNA-binding transcription factor activity"/>
    <property type="evidence" value="ECO:0007669"/>
    <property type="project" value="TreeGrafter"/>
</dbReference>
<keyword evidence="1" id="KW-0805">Transcription regulation</keyword>
<dbReference type="PANTHER" id="PTHR30055:SF234">
    <property type="entry name" value="HTH-TYPE TRANSCRIPTIONAL REGULATOR BETI"/>
    <property type="match status" value="1"/>
</dbReference>
<feature type="domain" description="HTH tetR-type" evidence="5">
    <location>
        <begin position="137"/>
        <end position="197"/>
    </location>
</feature>
<dbReference type="InterPro" id="IPR018656">
    <property type="entry name" value="DUF2087"/>
</dbReference>
<dbReference type="PROSITE" id="PS50977">
    <property type="entry name" value="HTH_TETR_2"/>
    <property type="match status" value="1"/>
</dbReference>